<reference evidence="2" key="1">
    <citation type="journal article" date="2020" name="Stud. Mycol.">
        <title>101 Dothideomycetes genomes: a test case for predicting lifestyles and emergence of pathogens.</title>
        <authorList>
            <person name="Haridas S."/>
            <person name="Albert R."/>
            <person name="Binder M."/>
            <person name="Bloem J."/>
            <person name="Labutti K."/>
            <person name="Salamov A."/>
            <person name="Andreopoulos B."/>
            <person name="Baker S."/>
            <person name="Barry K."/>
            <person name="Bills G."/>
            <person name="Bluhm B."/>
            <person name="Cannon C."/>
            <person name="Castanera R."/>
            <person name="Culley D."/>
            <person name="Daum C."/>
            <person name="Ezra D."/>
            <person name="Gonzalez J."/>
            <person name="Henrissat B."/>
            <person name="Kuo A."/>
            <person name="Liang C."/>
            <person name="Lipzen A."/>
            <person name="Lutzoni F."/>
            <person name="Magnuson J."/>
            <person name="Mondo S."/>
            <person name="Nolan M."/>
            <person name="Ohm R."/>
            <person name="Pangilinan J."/>
            <person name="Park H.-J."/>
            <person name="Ramirez L."/>
            <person name="Alfaro M."/>
            <person name="Sun H."/>
            <person name="Tritt A."/>
            <person name="Yoshinaga Y."/>
            <person name="Zwiers L.-H."/>
            <person name="Turgeon B."/>
            <person name="Goodwin S."/>
            <person name="Spatafora J."/>
            <person name="Crous P."/>
            <person name="Grigoriev I."/>
        </authorList>
    </citation>
    <scope>NUCLEOTIDE SEQUENCE</scope>
    <source>
        <strain evidence="2">CBS 125425</strain>
    </source>
</reference>
<dbReference type="Proteomes" id="UP000799444">
    <property type="component" value="Unassembled WGS sequence"/>
</dbReference>
<comment type="caution">
    <text evidence="2">The sequence shown here is derived from an EMBL/GenBank/DDBJ whole genome shotgun (WGS) entry which is preliminary data.</text>
</comment>
<gene>
    <name evidence="2" type="ORF">EJ04DRAFT_434338</name>
</gene>
<protein>
    <submittedName>
        <fullName evidence="2">Uncharacterized protein</fullName>
    </submittedName>
</protein>
<dbReference type="AlphaFoldDB" id="A0A9P4R2R1"/>
<dbReference type="OrthoDB" id="2129641at2759"/>
<dbReference type="EMBL" id="ML996132">
    <property type="protein sequence ID" value="KAF2735727.1"/>
    <property type="molecule type" value="Genomic_DNA"/>
</dbReference>
<accession>A0A9P4R2R1</accession>
<proteinExistence type="predicted"/>
<evidence type="ECO:0000313" key="3">
    <source>
        <dbReference type="Proteomes" id="UP000799444"/>
    </source>
</evidence>
<evidence type="ECO:0000256" key="1">
    <source>
        <dbReference type="SAM" id="MobiDB-lite"/>
    </source>
</evidence>
<name>A0A9P4R2R1_9PLEO</name>
<sequence>MSLDEGTNPLRGGTIEVDGIPVVVPKNTLVNLPAAVPAWPELFADGGAPNLPGSQQYTATIAGNRVSGRYIAGLIYIAQNPVRSLEGFITEISPNGHFKVAGSFNPAGVIECVINDPLGVYASTYTANPLWSVDPENPSIRAFTGFPMCIPRSDSDDLCPLKNRPIDTTGKLLNQFTFSDPATIGPNDPDANVMAPLMVGDFVTFSGQNLGDIFEVNNLIANIGFYTAPGSKPSYVTVEEALYGIRFPTTGGEIAETRAVAFTTDPSTSIQFYAEDKDPCTGNITQRNLMLTQPAQTAPIGRARFRFGATNPGPAPRNFGFKMSSGVMTTKNNLTAGLFIQPVTEFIFPELTNFGINLPPLAFDTLPFLAQGYGPYEPGNPLAEVSESPDDIVVVGQLDPWPGQEAPTTTTCAPPTPTDTLEPSATPTLPPSDVVFISSATMTKTRGGNFIVEVTASSDNPAAKLFITVDATVRPLNDGPMSKQTDGTFHTKVLMKGTPLSVTVSSDLGGSANVVPTLI</sequence>
<feature type="region of interest" description="Disordered" evidence="1">
    <location>
        <begin position="405"/>
        <end position="429"/>
    </location>
</feature>
<keyword evidence="3" id="KW-1185">Reference proteome</keyword>
<organism evidence="2 3">
    <name type="scientific">Polyplosphaeria fusca</name>
    <dbReference type="NCBI Taxonomy" id="682080"/>
    <lineage>
        <taxon>Eukaryota</taxon>
        <taxon>Fungi</taxon>
        <taxon>Dikarya</taxon>
        <taxon>Ascomycota</taxon>
        <taxon>Pezizomycotina</taxon>
        <taxon>Dothideomycetes</taxon>
        <taxon>Pleosporomycetidae</taxon>
        <taxon>Pleosporales</taxon>
        <taxon>Tetraplosphaeriaceae</taxon>
        <taxon>Polyplosphaeria</taxon>
    </lineage>
</organism>
<evidence type="ECO:0000313" key="2">
    <source>
        <dbReference type="EMBL" id="KAF2735727.1"/>
    </source>
</evidence>